<comment type="subcellular location">
    <subcellularLocation>
        <location evidence="1">Nucleus</location>
    </subcellularLocation>
</comment>
<dbReference type="Pfam" id="PF00400">
    <property type="entry name" value="WD40"/>
    <property type="match status" value="5"/>
</dbReference>
<evidence type="ECO:0000313" key="8">
    <source>
        <dbReference type="Proteomes" id="UP000324585"/>
    </source>
</evidence>
<evidence type="ECO:0000256" key="5">
    <source>
        <dbReference type="PROSITE-ProRule" id="PRU00221"/>
    </source>
</evidence>
<dbReference type="GO" id="GO:0032040">
    <property type="term" value="C:small-subunit processome"/>
    <property type="evidence" value="ECO:0007669"/>
    <property type="project" value="TreeGrafter"/>
</dbReference>
<keyword evidence="2 5" id="KW-0853">WD repeat</keyword>
<feature type="compositionally biased region" description="Low complexity" evidence="6">
    <location>
        <begin position="91"/>
        <end position="101"/>
    </location>
</feature>
<dbReference type="FunFam" id="2.130.10.10:FF:000509">
    <property type="entry name" value="U3 small nucleolar RNA-interacting protein"/>
    <property type="match status" value="1"/>
</dbReference>
<gene>
    <name evidence="7" type="ORF">FVE85_5662</name>
</gene>
<organism evidence="7 8">
    <name type="scientific">Porphyridium purpureum</name>
    <name type="common">Red alga</name>
    <name type="synonym">Porphyridium cruentum</name>
    <dbReference type="NCBI Taxonomy" id="35688"/>
    <lineage>
        <taxon>Eukaryota</taxon>
        <taxon>Rhodophyta</taxon>
        <taxon>Bangiophyceae</taxon>
        <taxon>Porphyridiales</taxon>
        <taxon>Porphyridiaceae</taxon>
        <taxon>Porphyridium</taxon>
    </lineage>
</organism>
<dbReference type="PRINTS" id="PR00320">
    <property type="entry name" value="GPROTEINBRPT"/>
</dbReference>
<dbReference type="SMART" id="SM00320">
    <property type="entry name" value="WD40"/>
    <property type="match status" value="6"/>
</dbReference>
<dbReference type="PROSITE" id="PS00678">
    <property type="entry name" value="WD_REPEATS_1"/>
    <property type="match status" value="2"/>
</dbReference>
<feature type="compositionally biased region" description="Gly residues" evidence="6">
    <location>
        <begin position="77"/>
        <end position="90"/>
    </location>
</feature>
<dbReference type="SUPFAM" id="SSF50978">
    <property type="entry name" value="WD40 repeat-like"/>
    <property type="match status" value="1"/>
</dbReference>
<dbReference type="InterPro" id="IPR015943">
    <property type="entry name" value="WD40/YVTN_repeat-like_dom_sf"/>
</dbReference>
<dbReference type="Proteomes" id="UP000324585">
    <property type="component" value="Unassembled WGS sequence"/>
</dbReference>
<evidence type="ECO:0000313" key="7">
    <source>
        <dbReference type="EMBL" id="KAA8498077.1"/>
    </source>
</evidence>
<dbReference type="GO" id="GO:0034511">
    <property type="term" value="F:U3 snoRNA binding"/>
    <property type="evidence" value="ECO:0007669"/>
    <property type="project" value="InterPro"/>
</dbReference>
<name>A0A5J4Z605_PORPP</name>
<comment type="caution">
    <text evidence="7">The sequence shown here is derived from an EMBL/GenBank/DDBJ whole genome shotgun (WGS) entry which is preliminary data.</text>
</comment>
<keyword evidence="8" id="KW-1185">Reference proteome</keyword>
<feature type="compositionally biased region" description="Basic and acidic residues" evidence="6">
    <location>
        <begin position="34"/>
        <end position="54"/>
    </location>
</feature>
<dbReference type="InterPro" id="IPR019775">
    <property type="entry name" value="WD40_repeat_CS"/>
</dbReference>
<dbReference type="PROSITE" id="PS50082">
    <property type="entry name" value="WD_REPEATS_2"/>
    <property type="match status" value="3"/>
</dbReference>
<dbReference type="InterPro" id="IPR036322">
    <property type="entry name" value="WD40_repeat_dom_sf"/>
</dbReference>
<feature type="repeat" description="WD" evidence="5">
    <location>
        <begin position="283"/>
        <end position="319"/>
    </location>
</feature>
<dbReference type="InterPro" id="IPR039241">
    <property type="entry name" value="Rrp9-like"/>
</dbReference>
<reference evidence="8" key="1">
    <citation type="journal article" date="2019" name="Nat. Commun.">
        <title>Expansion of phycobilisome linker gene families in mesophilic red algae.</title>
        <authorList>
            <person name="Lee J."/>
            <person name="Kim D."/>
            <person name="Bhattacharya D."/>
            <person name="Yoon H.S."/>
        </authorList>
    </citation>
    <scope>NUCLEOTIDE SEQUENCE [LARGE SCALE GENOMIC DNA]</scope>
    <source>
        <strain evidence="8">CCMP 1328</strain>
    </source>
</reference>
<evidence type="ECO:0000256" key="2">
    <source>
        <dbReference type="ARBA" id="ARBA00022574"/>
    </source>
</evidence>
<keyword evidence="4" id="KW-0539">Nucleus</keyword>
<feature type="repeat" description="WD" evidence="5">
    <location>
        <begin position="227"/>
        <end position="268"/>
    </location>
</feature>
<protein>
    <submittedName>
        <fullName evidence="7">U3 snoRNP-associated protein-like YAOH</fullName>
    </submittedName>
</protein>
<dbReference type="PANTHER" id="PTHR19865">
    <property type="entry name" value="U3 SMALL NUCLEOLAR RNA INTERACTING PROTEIN 2"/>
    <property type="match status" value="1"/>
</dbReference>
<proteinExistence type="predicted"/>
<dbReference type="PROSITE" id="PS50294">
    <property type="entry name" value="WD_REPEATS_REGION"/>
    <property type="match status" value="3"/>
</dbReference>
<dbReference type="InterPro" id="IPR020472">
    <property type="entry name" value="WD40_PAC1"/>
</dbReference>
<keyword evidence="3" id="KW-0677">Repeat</keyword>
<evidence type="ECO:0000256" key="4">
    <source>
        <dbReference type="ARBA" id="ARBA00023242"/>
    </source>
</evidence>
<dbReference type="EMBL" id="VRMN01000001">
    <property type="protein sequence ID" value="KAA8498077.1"/>
    <property type="molecule type" value="Genomic_DNA"/>
</dbReference>
<evidence type="ECO:0000256" key="1">
    <source>
        <dbReference type="ARBA" id="ARBA00004123"/>
    </source>
</evidence>
<dbReference type="OrthoDB" id="189968at2759"/>
<dbReference type="OMA" id="HKHKDGE"/>
<evidence type="ECO:0000256" key="6">
    <source>
        <dbReference type="SAM" id="MobiDB-lite"/>
    </source>
</evidence>
<sequence>MKTRKRKAAEHEDVLEDVVSSGGSARRASRRSAAHLERPAAERARSDSDHEHLRGRAPRRGATDEAQSRGRALHAGENGGGGDLDSGSGGTVSDDSASTGGTDDDGRRARKPAFERNAEDAQAHRLKLAKKYLDDLGLLGEDGKPKSKLKRTRDAVPGFSATAATFNGLGDVQDSEASDDDAEEEDIQYRKDAEALKRRTLQESGRQLVPVAARLHADETKHAVSIKRGHRLPATCVAISEDESRAVTGSKDKSLVLWDTETQSVLQVMHGAYASSRAKKTNQSGNTKDVLAVAMTEDGRTIASGGRDRVVRIWDARAGGSSCGGQVEQLKGHRGAVTALSFRSGTAELYSASEDRTVKVWNARETSYLETLFGHTAEVYCVDNLLRHRAVSGGRDGTLRQWKIPEDTQLVFRSPAVSTDALSMVDEANFISGGDDGALYAWNVAKKKPVSVIANAHGSPNHWISAVAAARFSDICASGSSDGRLRIWALESQGRRHGMANSSELGFYPRTLVSRLSLPVPGFVNGLVFGKSRRRVFAAVGQEHRLGRWTKVSKCVNGLAIVNLRISDE</sequence>
<feature type="compositionally biased region" description="Basic and acidic residues" evidence="6">
    <location>
        <begin position="104"/>
        <end position="122"/>
    </location>
</feature>
<dbReference type="PANTHER" id="PTHR19865:SF0">
    <property type="entry name" value="U3 SMALL NUCLEOLAR RNA-INTERACTING PROTEIN 2"/>
    <property type="match status" value="1"/>
</dbReference>
<dbReference type="InterPro" id="IPR001680">
    <property type="entry name" value="WD40_rpt"/>
</dbReference>
<evidence type="ECO:0000256" key="3">
    <source>
        <dbReference type="ARBA" id="ARBA00022737"/>
    </source>
</evidence>
<accession>A0A5J4Z605</accession>
<feature type="repeat" description="WD" evidence="5">
    <location>
        <begin position="330"/>
        <end position="371"/>
    </location>
</feature>
<dbReference type="Gene3D" id="2.130.10.10">
    <property type="entry name" value="YVTN repeat-like/Quinoprotein amine dehydrogenase"/>
    <property type="match status" value="1"/>
</dbReference>
<feature type="region of interest" description="Disordered" evidence="6">
    <location>
        <begin position="1"/>
        <end position="122"/>
    </location>
</feature>
<dbReference type="AlphaFoldDB" id="A0A5J4Z605"/>
<dbReference type="CDD" id="cd00200">
    <property type="entry name" value="WD40"/>
    <property type="match status" value="1"/>
</dbReference>